<feature type="domain" description="EGF-like" evidence="21">
    <location>
        <begin position="1202"/>
        <end position="1238"/>
    </location>
</feature>
<dbReference type="PROSITE" id="PS50026">
    <property type="entry name" value="EGF_3"/>
    <property type="match status" value="20"/>
</dbReference>
<keyword evidence="12" id="KW-1133">Transmembrane helix</keyword>
<keyword evidence="16" id="KW-0966">Cell projection</keyword>
<keyword evidence="10" id="KW-0677">Repeat</keyword>
<dbReference type="FunFam" id="2.10.25.10:FF:000391">
    <property type="entry name" value="Weary, isoform C"/>
    <property type="match status" value="1"/>
</dbReference>
<evidence type="ECO:0000256" key="15">
    <source>
        <dbReference type="ARBA" id="ARBA00023180"/>
    </source>
</evidence>
<feature type="domain" description="EGF-like" evidence="21">
    <location>
        <begin position="188"/>
        <end position="224"/>
    </location>
</feature>
<feature type="domain" description="EGF-like" evidence="21">
    <location>
        <begin position="518"/>
        <end position="558"/>
    </location>
</feature>
<feature type="disulfide bond" evidence="18">
    <location>
        <begin position="176"/>
        <end position="185"/>
    </location>
</feature>
<evidence type="ECO:0000313" key="23">
    <source>
        <dbReference type="RefSeq" id="XP_039237066.1"/>
    </source>
</evidence>
<evidence type="ECO:0000256" key="17">
    <source>
        <dbReference type="ARBA" id="ARBA00060989"/>
    </source>
</evidence>
<dbReference type="CTD" id="286204"/>
<dbReference type="CDD" id="cd00110">
    <property type="entry name" value="LamG"/>
    <property type="match status" value="3"/>
</dbReference>
<feature type="domain" description="EGF-like" evidence="21">
    <location>
        <begin position="1240"/>
        <end position="1275"/>
    </location>
</feature>
<dbReference type="GO" id="GO:0003008">
    <property type="term" value="P:system process"/>
    <property type="evidence" value="ECO:0007669"/>
    <property type="project" value="UniProtKB-ARBA"/>
</dbReference>
<dbReference type="GO" id="GO:0051240">
    <property type="term" value="P:positive regulation of multicellular organismal process"/>
    <property type="evidence" value="ECO:0007669"/>
    <property type="project" value="UniProtKB-ARBA"/>
</dbReference>
<evidence type="ECO:0000256" key="16">
    <source>
        <dbReference type="ARBA" id="ARBA00023273"/>
    </source>
</evidence>
<dbReference type="FunCoup" id="A0A7R5K6K8">
    <property type="interactions" value="20"/>
</dbReference>
<feature type="domain" description="EGF-like" evidence="21">
    <location>
        <begin position="226"/>
        <end position="262"/>
    </location>
</feature>
<evidence type="ECO:0000256" key="13">
    <source>
        <dbReference type="ARBA" id="ARBA00023136"/>
    </source>
</evidence>
<dbReference type="SUPFAM" id="SSF49899">
    <property type="entry name" value="Concanavalin A-like lectins/glucanases"/>
    <property type="match status" value="3"/>
</dbReference>
<feature type="chain" id="PRO_5031521664" evidence="19">
    <location>
        <begin position="30"/>
        <end position="1536"/>
    </location>
</feature>
<dbReference type="InterPro" id="IPR000152">
    <property type="entry name" value="EGF-type_Asp/Asn_hydroxyl_site"/>
</dbReference>
<dbReference type="InterPro" id="IPR013032">
    <property type="entry name" value="EGF-like_CS"/>
</dbReference>
<feature type="domain" description="Laminin G" evidence="20">
    <location>
        <begin position="1027"/>
        <end position="1200"/>
    </location>
</feature>
<keyword evidence="13" id="KW-0472">Membrane</keyword>
<dbReference type="Pfam" id="PF02210">
    <property type="entry name" value="Laminin_G_2"/>
    <property type="match status" value="3"/>
</dbReference>
<dbReference type="InterPro" id="IPR000742">
    <property type="entry name" value="EGF"/>
</dbReference>
<protein>
    <submittedName>
        <fullName evidence="23">Protein crumbs homolog 2 isoform X1</fullName>
    </submittedName>
</protein>
<dbReference type="FunFam" id="2.60.120.200:FF:000130">
    <property type="entry name" value="Crumbs 2, cell polarity complex component"/>
    <property type="match status" value="1"/>
</dbReference>
<proteinExistence type="inferred from homology"/>
<name>A0A7R5K6K8_9PASS</name>
<feature type="disulfide bond" evidence="18">
    <location>
        <begin position="463"/>
        <end position="472"/>
    </location>
</feature>
<feature type="disulfide bond" evidence="18">
    <location>
        <begin position="1344"/>
        <end position="1353"/>
    </location>
</feature>
<dbReference type="GO" id="GO:0007163">
    <property type="term" value="P:establishment or maintenance of cell polarity"/>
    <property type="evidence" value="ECO:0007669"/>
    <property type="project" value="UniProtKB-ARBA"/>
</dbReference>
<dbReference type="FunFam" id="2.10.25.10:FF:000208">
    <property type="entry name" value="Crumbs 2, cell polarity complex component"/>
    <property type="match status" value="1"/>
</dbReference>
<accession>A0A7R5K6K8</accession>
<sequence>MELKKTTSGACNAALLLPLFLLFWGTSYSENDSGCSSSPCENGGSCQDLEEGYQCTCPVEPVAYVGRNCELLYDACTKHDCPAHMSCTPTPGLLEYTCVCEPGPTGTACDHTDQCESSPCTDPRWECVDRDNGYSCRCQPGPSGAGCHPESAQCSSQPCLNNGTCIEGTGGFSCLCPPGFTGATCEHDVDECASGPCRNGAICRDGPGEYSCFCVPGYQGYRCEIDIDECASRPCRHNATCLNHMDHYECRCPPGYTGVNCEAEIDECASEPCQNGALCSDHIGFYTCTCAPGYQGMHCEVDVDECESQPCQHNGTCQDLVNRYHCDCSDTGFEGDHCELDILECASNPCLNSATCLEGINHYSCACWPGYTGQDCEEDVDECETEPCHNGGECLELSNPAYYGTQPDFPSTFSPSQAAGFLCRCQPGFTGETCFTNMDECESQPCQNGGLCQDLVNGFLCHCLPGYSGVECAVNINECEEGPCKNGAVCEDGIADYFCHCAPGQDGTVWGGKNCSVKLTGCQTHDCQNEALCIPTYQAESHGHLCQCQPGFSDATCSTPTTFSFASRGYLLVELPGGNESGRAAGGERLPSVSLRFRTTLPSAVLFYRGHGAEFLFLELWEGVLHAELKREDVGYPLLLQGPRVDDGQWHKVEVVVHSAMELRLWHDSCEAGVCLQSAPVPPGTARSPRAFSSLCVGGAEDSVANNTRSQQGFVGCLEDLQVDAEAVLPADLPLGESSVVRPGCDRTEWCLSQPCLHGGLCVDLWATFRCDCARPYGGPACSHERPAATFGLENSTSFASFTLFDSLGADFNISFFLRSRKPHGLLLQIGNQTGPGLTIYLRDGQLRVEVPPADTVTFPEDVVDGRRHLVALSFQGGTVGAQQWDTHVELGQLVAQPLPAGSEVFIGGHPDPDTAELWGGYFKGCLQDIQLNNHQIQFFQAENYSVLQELNGTQTANLVNGCISDDTCKSEPCQNGGRCIVTWNDFHCSCPANFTGKFCEERVWCESDPCPEATTCVDVVAGYVCLANATFNSNSAIEFTTNTSVTLSSFHMDFRTRDEDAVLLWAVEEVDSLQVAIRNSSLLVTIRSGNSIEGVTFQSPQPVTDGAWHSISVSMEEPAAPSSRWLLRLDGAGNVTLQGSAGNLDFLKNNVLVVLAENFTGCLGQVQIGGLYLPFPAPRPYPQPEQFLQAGGGPVPLGCAGADVCASSPCLHGGTCHDLFDAFRCACGAGWGGRRCQDNLDDCQPSPCVHGDCRDAVADFQCECFRGFIGKRCDINVDDCVRHQCLNGATCVDGVYGYSCKCPPQFSGPRCEWPFPPQQCGKNFTCLNGGRCVTESWGANCSCRPGFTGRNCQININECEPNPCQNGGTCQDSENRYECVCSASYTGERCDINVSTALRTERGGAGPLNTGSGEEPARAVGCGCWGSVPAQGGSQLGPENPELGNGFFPAVLLCVGLQHTNNCSKHFSASARAAIGLLGLSLHISRDFTTLWTVIQLLQLAQFPGEWNFSWHLVLHESCKDHPSSNGCVWSREVG</sequence>
<evidence type="ECO:0000256" key="18">
    <source>
        <dbReference type="PROSITE-ProRule" id="PRU00076"/>
    </source>
</evidence>
<dbReference type="PROSITE" id="PS01187">
    <property type="entry name" value="EGF_CA"/>
    <property type="match status" value="6"/>
</dbReference>
<feature type="domain" description="EGF-like" evidence="21">
    <location>
        <begin position="341"/>
        <end position="377"/>
    </location>
</feature>
<evidence type="ECO:0000256" key="3">
    <source>
        <dbReference type="ARBA" id="ARBA00004498"/>
    </source>
</evidence>
<dbReference type="GO" id="GO:0051241">
    <property type="term" value="P:negative regulation of multicellular organismal process"/>
    <property type="evidence" value="ECO:0007669"/>
    <property type="project" value="UniProtKB-ARBA"/>
</dbReference>
<dbReference type="Pfam" id="PF00008">
    <property type="entry name" value="EGF"/>
    <property type="match status" value="12"/>
</dbReference>
<dbReference type="PANTHER" id="PTHR45836">
    <property type="entry name" value="SLIT HOMOLOG"/>
    <property type="match status" value="1"/>
</dbReference>
<dbReference type="InterPro" id="IPR001881">
    <property type="entry name" value="EGF-like_Ca-bd_dom"/>
</dbReference>
<keyword evidence="8" id="KW-0812">Transmembrane</keyword>
<feature type="signal peptide" evidence="19">
    <location>
        <begin position="1"/>
        <end position="29"/>
    </location>
</feature>
<feature type="domain" description="EGF-like" evidence="21">
    <location>
        <begin position="111"/>
        <end position="148"/>
    </location>
</feature>
<dbReference type="GO" id="GO:0042995">
    <property type="term" value="C:cell projection"/>
    <property type="evidence" value="ECO:0007669"/>
    <property type="project" value="UniProtKB-SubCell"/>
</dbReference>
<comment type="subcellular location">
    <subcellularLocation>
        <location evidence="1">Apical cell membrane</location>
        <topology evidence="1">Single-pass type I membrane protein</topology>
    </subcellularLocation>
    <subcellularLocation>
        <location evidence="2">Cell projection</location>
    </subcellularLocation>
    <subcellularLocation>
        <location evidence="3">Secreted</location>
        <location evidence="3">Extracellular space</location>
        <location evidence="3">Extracellular matrix</location>
    </subcellularLocation>
</comment>
<dbReference type="SUPFAM" id="SSF57184">
    <property type="entry name" value="Growth factor receptor domain"/>
    <property type="match status" value="2"/>
</dbReference>
<keyword evidence="15" id="KW-0325">Glycoprotein</keyword>
<reference evidence="23" key="1">
    <citation type="submission" date="2025-08" db="UniProtKB">
        <authorList>
            <consortium name="RefSeq"/>
        </authorList>
    </citation>
    <scope>IDENTIFICATION</scope>
    <source>
        <tissue evidence="23">Muscle</tissue>
    </source>
</reference>
<feature type="domain" description="EGF-like" evidence="21">
    <location>
        <begin position="1317"/>
        <end position="1354"/>
    </location>
</feature>
<keyword evidence="14 18" id="KW-1015">Disulfide bond</keyword>
<feature type="domain" description="EGF-like" evidence="21">
    <location>
        <begin position="747"/>
        <end position="783"/>
    </location>
</feature>
<dbReference type="GO" id="GO:0030097">
    <property type="term" value="P:hemopoiesis"/>
    <property type="evidence" value="ECO:0007669"/>
    <property type="project" value="UniProtKB-ARBA"/>
</dbReference>
<dbReference type="GO" id="GO:0048646">
    <property type="term" value="P:anatomical structure formation involved in morphogenesis"/>
    <property type="evidence" value="ECO:0007669"/>
    <property type="project" value="UniProtKB-ARBA"/>
</dbReference>
<dbReference type="PROSITE" id="PS00022">
    <property type="entry name" value="EGF_1"/>
    <property type="match status" value="16"/>
</dbReference>
<dbReference type="FunFam" id="2.10.25.10:FF:000123">
    <property type="entry name" value="Crumbs homolog 1 (Drosophila)"/>
    <property type="match status" value="2"/>
</dbReference>
<dbReference type="FunFam" id="2.10.25.10:FF:000575">
    <property type="entry name" value="Crumbs, isoform C"/>
    <property type="match status" value="1"/>
</dbReference>
<dbReference type="Proteomes" id="UP000504627">
    <property type="component" value="Unplaced"/>
</dbReference>
<feature type="disulfide bond" evidence="18">
    <location>
        <begin position="290"/>
        <end position="299"/>
    </location>
</feature>
<feature type="disulfide bond" evidence="18">
    <location>
        <begin position="100"/>
        <end position="109"/>
    </location>
</feature>
<feature type="disulfide bond" evidence="18">
    <location>
        <begin position="991"/>
        <end position="1000"/>
    </location>
</feature>
<evidence type="ECO:0000256" key="10">
    <source>
        <dbReference type="ARBA" id="ARBA00022737"/>
    </source>
</evidence>
<dbReference type="Pfam" id="PF12661">
    <property type="entry name" value="hEGF"/>
    <property type="match status" value="3"/>
</dbReference>
<feature type="disulfide bond" evidence="18">
    <location>
        <begin position="214"/>
        <end position="223"/>
    </location>
</feature>
<gene>
    <name evidence="23" type="primary">CRB2</name>
</gene>
<dbReference type="FunFam" id="2.10.25.10:FF:000321">
    <property type="entry name" value="Protein delta homolog 1"/>
    <property type="match status" value="1"/>
</dbReference>
<dbReference type="GO" id="GO:0048863">
    <property type="term" value="P:stem cell differentiation"/>
    <property type="evidence" value="ECO:0007669"/>
    <property type="project" value="UniProtKB-ARBA"/>
</dbReference>
<dbReference type="FunFam" id="2.10.25.10:FF:000282">
    <property type="entry name" value="Crumbs cell polarity complex component 2"/>
    <property type="match status" value="1"/>
</dbReference>
<dbReference type="FunFam" id="2.10.25.10:FF:000612">
    <property type="entry name" value="Crumbs 2, cell polarity complex component"/>
    <property type="match status" value="1"/>
</dbReference>
<evidence type="ECO:0000256" key="12">
    <source>
        <dbReference type="ARBA" id="ARBA00022989"/>
    </source>
</evidence>
<feature type="disulfide bond" evidence="18">
    <location>
        <begin position="1228"/>
        <end position="1237"/>
    </location>
</feature>
<dbReference type="GO" id="GO:0030855">
    <property type="term" value="P:epithelial cell differentiation"/>
    <property type="evidence" value="ECO:0007669"/>
    <property type="project" value="UniProtKB-ARBA"/>
</dbReference>
<feature type="domain" description="EGF-like" evidence="21">
    <location>
        <begin position="264"/>
        <end position="300"/>
    </location>
</feature>
<dbReference type="FunFam" id="2.10.25.10:FF:000006">
    <property type="entry name" value="Versican core protein-like isoform 1"/>
    <property type="match status" value="1"/>
</dbReference>
<feature type="domain" description="EGF-like" evidence="21">
    <location>
        <begin position="150"/>
        <end position="186"/>
    </location>
</feature>
<evidence type="ECO:0000313" key="22">
    <source>
        <dbReference type="Proteomes" id="UP000504627"/>
    </source>
</evidence>
<dbReference type="SMART" id="SM00181">
    <property type="entry name" value="EGF"/>
    <property type="match status" value="20"/>
</dbReference>
<feature type="disulfide bond" evidence="18">
    <location>
        <begin position="138"/>
        <end position="147"/>
    </location>
</feature>
<dbReference type="GO" id="GO:0035282">
    <property type="term" value="P:segmentation"/>
    <property type="evidence" value="ECO:0007669"/>
    <property type="project" value="UniProtKB-ARBA"/>
</dbReference>
<dbReference type="SUPFAM" id="SSF57196">
    <property type="entry name" value="EGF/Laminin"/>
    <property type="match status" value="10"/>
</dbReference>
<feature type="domain" description="EGF-like" evidence="21">
    <location>
        <begin position="72"/>
        <end position="110"/>
    </location>
</feature>
<comment type="caution">
    <text evidence="18">Lacks conserved residue(s) required for the propagation of feature annotation.</text>
</comment>
<dbReference type="GO" id="GO:0009952">
    <property type="term" value="P:anterior/posterior pattern specification"/>
    <property type="evidence" value="ECO:0007669"/>
    <property type="project" value="UniProtKB-ARBA"/>
</dbReference>
<dbReference type="PROSITE" id="PS00010">
    <property type="entry name" value="ASX_HYDROXYL"/>
    <property type="match status" value="13"/>
</dbReference>
<dbReference type="FunFam" id="2.10.25.10:FF:000122">
    <property type="entry name" value="Protein crumbs homolog 2"/>
    <property type="match status" value="2"/>
</dbReference>
<dbReference type="PROSITE" id="PS01186">
    <property type="entry name" value="EGF_2"/>
    <property type="match status" value="12"/>
</dbReference>
<dbReference type="FunFam" id="2.10.25.10:FF:000004">
    <property type="entry name" value="Neurogenic locus notch 1"/>
    <property type="match status" value="1"/>
</dbReference>
<dbReference type="FunFam" id="2.60.120.200:FF:000081">
    <property type="entry name" value="Crumbs 1, cell polarity complex component"/>
    <property type="match status" value="1"/>
</dbReference>
<dbReference type="GO" id="GO:0005509">
    <property type="term" value="F:calcium ion binding"/>
    <property type="evidence" value="ECO:0007669"/>
    <property type="project" value="InterPro"/>
</dbReference>
<evidence type="ECO:0000256" key="1">
    <source>
        <dbReference type="ARBA" id="ARBA00004247"/>
    </source>
</evidence>
<feature type="domain" description="EGF-like" evidence="21">
    <location>
        <begin position="1277"/>
        <end position="1313"/>
    </location>
</feature>
<keyword evidence="5" id="KW-0964">Secreted</keyword>
<keyword evidence="9 19" id="KW-0732">Signal</keyword>
<dbReference type="GO" id="GO:0005911">
    <property type="term" value="C:cell-cell junction"/>
    <property type="evidence" value="ECO:0007669"/>
    <property type="project" value="UniProtKB-ARBA"/>
</dbReference>
<evidence type="ECO:0000259" key="21">
    <source>
        <dbReference type="PROSITE" id="PS50026"/>
    </source>
</evidence>
<dbReference type="SMART" id="SM00179">
    <property type="entry name" value="EGF_CA"/>
    <property type="match status" value="18"/>
</dbReference>
<dbReference type="InterPro" id="IPR009030">
    <property type="entry name" value="Growth_fac_rcpt_cys_sf"/>
</dbReference>
<dbReference type="PROSITE" id="PS50025">
    <property type="entry name" value="LAM_G_DOMAIN"/>
    <property type="match status" value="3"/>
</dbReference>
<feature type="disulfide bond" evidence="18">
    <location>
        <begin position="425"/>
        <end position="434"/>
    </location>
</feature>
<dbReference type="FunFam" id="2.10.25.10:FF:000039">
    <property type="entry name" value="Crumbs cell polarity complex component 1"/>
    <property type="match status" value="1"/>
</dbReference>
<feature type="disulfide bond" evidence="18">
    <location>
        <begin position="548"/>
        <end position="557"/>
    </location>
</feature>
<dbReference type="FunFam" id="2.10.25.10:FF:000045">
    <property type="entry name" value="Slit guidance ligand 2"/>
    <property type="match status" value="1"/>
</dbReference>
<dbReference type="GO" id="GO:0019904">
    <property type="term" value="F:protein domain specific binding"/>
    <property type="evidence" value="ECO:0007669"/>
    <property type="project" value="UniProtKB-ARBA"/>
</dbReference>
<feature type="disulfide bond" evidence="18">
    <location>
        <begin position="81"/>
        <end position="98"/>
    </location>
</feature>
<evidence type="ECO:0000259" key="20">
    <source>
        <dbReference type="PROSITE" id="PS50025"/>
    </source>
</evidence>
<feature type="domain" description="Laminin G" evidence="20">
    <location>
        <begin position="789"/>
        <end position="963"/>
    </location>
</feature>
<dbReference type="PANTHER" id="PTHR45836:SF23">
    <property type="entry name" value="NEUROGENIC LOCUS NOTCH HOMOLOG PROTEIN 1"/>
    <property type="match status" value="1"/>
</dbReference>
<dbReference type="SMART" id="SM00282">
    <property type="entry name" value="LamG"/>
    <property type="match status" value="3"/>
</dbReference>
<dbReference type="GeneID" id="113998541"/>
<feature type="disulfide bond" evidence="18">
    <location>
        <begin position="252"/>
        <end position="261"/>
    </location>
</feature>
<dbReference type="Gene3D" id="2.60.120.200">
    <property type="match status" value="3"/>
</dbReference>
<evidence type="ECO:0000256" key="7">
    <source>
        <dbReference type="ARBA" id="ARBA00022536"/>
    </source>
</evidence>
<evidence type="ECO:0000256" key="5">
    <source>
        <dbReference type="ARBA" id="ARBA00022525"/>
    </source>
</evidence>
<feature type="disulfide bond" evidence="18">
    <location>
        <begin position="1303"/>
        <end position="1312"/>
    </location>
</feature>
<feature type="disulfide bond" evidence="18">
    <location>
        <begin position="1244"/>
        <end position="1254"/>
    </location>
</feature>
<dbReference type="GO" id="GO:0009986">
    <property type="term" value="C:cell surface"/>
    <property type="evidence" value="ECO:0007669"/>
    <property type="project" value="TreeGrafter"/>
</dbReference>
<keyword evidence="22" id="KW-1185">Reference proteome</keyword>
<feature type="domain" description="EGF-like" evidence="21">
    <location>
        <begin position="31"/>
        <end position="70"/>
    </location>
</feature>
<dbReference type="InParanoid" id="A0A7R5K6K8"/>
<evidence type="ECO:0000256" key="6">
    <source>
        <dbReference type="ARBA" id="ARBA00022530"/>
    </source>
</evidence>
<dbReference type="InterPro" id="IPR018097">
    <property type="entry name" value="EGF_Ca-bd_CS"/>
</dbReference>
<feature type="domain" description="EGF-like" evidence="21">
    <location>
        <begin position="1356"/>
        <end position="1392"/>
    </location>
</feature>
<dbReference type="InterPro" id="IPR013320">
    <property type="entry name" value="ConA-like_dom_sf"/>
</dbReference>
<feature type="disulfide bond" evidence="18">
    <location>
        <begin position="1265"/>
        <end position="1274"/>
    </location>
</feature>
<dbReference type="Gene3D" id="2.10.25.10">
    <property type="entry name" value="Laminin"/>
    <property type="match status" value="18"/>
</dbReference>
<dbReference type="InterPro" id="IPR051355">
    <property type="entry name" value="Notch/Slit_guidance"/>
</dbReference>
<feature type="domain" description="EGF-like" evidence="21">
    <location>
        <begin position="965"/>
        <end position="1001"/>
    </location>
</feature>
<dbReference type="GO" id="GO:0007219">
    <property type="term" value="P:Notch signaling pathway"/>
    <property type="evidence" value="ECO:0007669"/>
    <property type="project" value="TreeGrafter"/>
</dbReference>
<evidence type="ECO:0000256" key="14">
    <source>
        <dbReference type="ARBA" id="ARBA00023157"/>
    </source>
</evidence>
<keyword evidence="11" id="KW-0106">Calcium</keyword>
<dbReference type="FunFam" id="2.10.25.10:FF:000012">
    <property type="entry name" value="Delta-like protein"/>
    <property type="match status" value="1"/>
</dbReference>
<dbReference type="PRINTS" id="PR00010">
    <property type="entry name" value="EGFBLOOD"/>
</dbReference>
<keyword evidence="6" id="KW-0272">Extracellular matrix</keyword>
<evidence type="ECO:0000256" key="11">
    <source>
        <dbReference type="ARBA" id="ARBA00022837"/>
    </source>
</evidence>
<feature type="disulfide bond" evidence="18">
    <location>
        <begin position="1382"/>
        <end position="1391"/>
    </location>
</feature>
<feature type="disulfide bond" evidence="18">
    <location>
        <begin position="773"/>
        <end position="782"/>
    </location>
</feature>
<comment type="similarity">
    <text evidence="17">Belongs to the Crumbs protein family.</text>
</comment>
<dbReference type="FunFam" id="2.10.25.10:FF:000143">
    <property type="entry name" value="Protein crumbs 1"/>
    <property type="match status" value="1"/>
</dbReference>
<feature type="domain" description="EGF-like" evidence="21">
    <location>
        <begin position="379"/>
        <end position="435"/>
    </location>
</feature>
<feature type="disulfide bond" evidence="18">
    <location>
        <begin position="367"/>
        <end position="376"/>
    </location>
</feature>
<feature type="domain" description="Laminin G" evidence="20">
    <location>
        <begin position="562"/>
        <end position="745"/>
    </location>
</feature>
<dbReference type="GO" id="GO:0043235">
    <property type="term" value="C:receptor complex"/>
    <property type="evidence" value="ECO:0007669"/>
    <property type="project" value="TreeGrafter"/>
</dbReference>
<evidence type="ECO:0000256" key="9">
    <source>
        <dbReference type="ARBA" id="ARBA00022729"/>
    </source>
</evidence>
<feature type="domain" description="EGF-like" evidence="21">
    <location>
        <begin position="475"/>
        <end position="516"/>
    </location>
</feature>
<evidence type="ECO:0000256" key="19">
    <source>
        <dbReference type="SAM" id="SignalP"/>
    </source>
</evidence>
<evidence type="ECO:0000256" key="4">
    <source>
        <dbReference type="ARBA" id="ARBA00022475"/>
    </source>
</evidence>
<dbReference type="InterPro" id="IPR001791">
    <property type="entry name" value="Laminin_G"/>
</dbReference>
<evidence type="ECO:0000256" key="8">
    <source>
        <dbReference type="ARBA" id="ARBA00022692"/>
    </source>
</evidence>
<feature type="domain" description="EGF-like" evidence="21">
    <location>
        <begin position="302"/>
        <end position="339"/>
    </location>
</feature>
<dbReference type="RefSeq" id="XP_039237066.1">
    <property type="nucleotide sequence ID" value="XM_039381132.1"/>
</dbReference>
<organism evidence="22 23">
    <name type="scientific">Pipra filicauda</name>
    <name type="common">Wire-tailed manakin</name>
    <dbReference type="NCBI Taxonomy" id="649802"/>
    <lineage>
        <taxon>Eukaryota</taxon>
        <taxon>Metazoa</taxon>
        <taxon>Chordata</taxon>
        <taxon>Craniata</taxon>
        <taxon>Vertebrata</taxon>
        <taxon>Euteleostomi</taxon>
        <taxon>Archelosauria</taxon>
        <taxon>Archosauria</taxon>
        <taxon>Dinosauria</taxon>
        <taxon>Saurischia</taxon>
        <taxon>Theropoda</taxon>
        <taxon>Coelurosauria</taxon>
        <taxon>Aves</taxon>
        <taxon>Neognathae</taxon>
        <taxon>Neoaves</taxon>
        <taxon>Telluraves</taxon>
        <taxon>Australaves</taxon>
        <taxon>Passeriformes</taxon>
        <taxon>Pipridae</taxon>
        <taxon>Pipra</taxon>
    </lineage>
</organism>
<evidence type="ECO:0000256" key="2">
    <source>
        <dbReference type="ARBA" id="ARBA00004316"/>
    </source>
</evidence>
<dbReference type="CDD" id="cd00054">
    <property type="entry name" value="EGF_CA"/>
    <property type="match status" value="15"/>
</dbReference>
<dbReference type="GO" id="GO:0016324">
    <property type="term" value="C:apical plasma membrane"/>
    <property type="evidence" value="ECO:0007669"/>
    <property type="project" value="UniProtKB-SubCell"/>
</dbReference>
<feature type="domain" description="EGF-like" evidence="21">
    <location>
        <begin position="437"/>
        <end position="473"/>
    </location>
</feature>
<keyword evidence="4" id="KW-1003">Cell membrane</keyword>
<keyword evidence="7 18" id="KW-0245">EGF-like domain</keyword>
<dbReference type="GO" id="GO:0007411">
    <property type="term" value="P:axon guidance"/>
    <property type="evidence" value="ECO:0007669"/>
    <property type="project" value="TreeGrafter"/>
</dbReference>